<gene>
    <name evidence="1" type="ORF">KI387_012621</name>
</gene>
<feature type="non-terminal residue" evidence="1">
    <location>
        <position position="157"/>
    </location>
</feature>
<reference evidence="1 2" key="1">
    <citation type="journal article" date="2021" name="Nat. Plants">
        <title>The Taxus genome provides insights into paclitaxel biosynthesis.</title>
        <authorList>
            <person name="Xiong X."/>
            <person name="Gou J."/>
            <person name="Liao Q."/>
            <person name="Li Y."/>
            <person name="Zhou Q."/>
            <person name="Bi G."/>
            <person name="Li C."/>
            <person name="Du R."/>
            <person name="Wang X."/>
            <person name="Sun T."/>
            <person name="Guo L."/>
            <person name="Liang H."/>
            <person name="Lu P."/>
            <person name="Wu Y."/>
            <person name="Zhang Z."/>
            <person name="Ro D.K."/>
            <person name="Shang Y."/>
            <person name="Huang S."/>
            <person name="Yan J."/>
        </authorList>
    </citation>
    <scope>NUCLEOTIDE SEQUENCE [LARGE SCALE GENOMIC DNA]</scope>
    <source>
        <strain evidence="1">Ta-2019</strain>
    </source>
</reference>
<proteinExistence type="predicted"/>
<name>A0AA38CR70_TAXCH</name>
<sequence length="157" mass="17955">NSPSSSRESHRPLPQTAVARYIQGSKFGDQGRKYRLEEFMNQGPSLSTKFNKSGEGKHTWKKPLAWKLTFGLAFEPQKHATQLEILLQEKRVPTNLQKIALFTCESKKSALGGGTKRCTLFCSDFEIDSVNLEVFRALQPIRPNRGWIERDLVYRLN</sequence>
<evidence type="ECO:0000313" key="1">
    <source>
        <dbReference type="EMBL" id="KAH9301038.1"/>
    </source>
</evidence>
<accession>A0AA38CR70</accession>
<dbReference type="EMBL" id="JAHRHJ020000009">
    <property type="protein sequence ID" value="KAH9301038.1"/>
    <property type="molecule type" value="Genomic_DNA"/>
</dbReference>
<dbReference type="Proteomes" id="UP000824469">
    <property type="component" value="Unassembled WGS sequence"/>
</dbReference>
<comment type="caution">
    <text evidence="1">The sequence shown here is derived from an EMBL/GenBank/DDBJ whole genome shotgun (WGS) entry which is preliminary data.</text>
</comment>
<keyword evidence="2" id="KW-1185">Reference proteome</keyword>
<evidence type="ECO:0000313" key="2">
    <source>
        <dbReference type="Proteomes" id="UP000824469"/>
    </source>
</evidence>
<dbReference type="AlphaFoldDB" id="A0AA38CR70"/>
<organism evidence="1 2">
    <name type="scientific">Taxus chinensis</name>
    <name type="common">Chinese yew</name>
    <name type="synonym">Taxus wallichiana var. chinensis</name>
    <dbReference type="NCBI Taxonomy" id="29808"/>
    <lineage>
        <taxon>Eukaryota</taxon>
        <taxon>Viridiplantae</taxon>
        <taxon>Streptophyta</taxon>
        <taxon>Embryophyta</taxon>
        <taxon>Tracheophyta</taxon>
        <taxon>Spermatophyta</taxon>
        <taxon>Pinopsida</taxon>
        <taxon>Pinidae</taxon>
        <taxon>Conifers II</taxon>
        <taxon>Cupressales</taxon>
        <taxon>Taxaceae</taxon>
        <taxon>Taxus</taxon>
    </lineage>
</organism>
<protein>
    <submittedName>
        <fullName evidence="1">Uncharacterized protein</fullName>
    </submittedName>
</protein>
<feature type="non-terminal residue" evidence="1">
    <location>
        <position position="1"/>
    </location>
</feature>